<accession>A0A918ZQ58</accession>
<evidence type="ECO:0000256" key="1">
    <source>
        <dbReference type="SAM" id="MobiDB-lite"/>
    </source>
</evidence>
<feature type="compositionally biased region" description="Polar residues" evidence="1">
    <location>
        <begin position="1"/>
        <end position="15"/>
    </location>
</feature>
<evidence type="ECO:0000313" key="3">
    <source>
        <dbReference type="EMBL" id="GHE61619.1"/>
    </source>
</evidence>
<gene>
    <name evidence="3" type="ORF">GCM10018785_33260</name>
</gene>
<dbReference type="Proteomes" id="UP000608024">
    <property type="component" value="Unassembled WGS sequence"/>
</dbReference>
<feature type="domain" description="DUF5753" evidence="2">
    <location>
        <begin position="116"/>
        <end position="282"/>
    </location>
</feature>
<dbReference type="InterPro" id="IPR043917">
    <property type="entry name" value="DUF5753"/>
</dbReference>
<proteinExistence type="predicted"/>
<dbReference type="Pfam" id="PF19054">
    <property type="entry name" value="DUF5753"/>
    <property type="match status" value="1"/>
</dbReference>
<reference evidence="3" key="1">
    <citation type="journal article" date="2014" name="Int. J. Syst. Evol. Microbiol.">
        <title>Complete genome sequence of Corynebacterium casei LMG S-19264T (=DSM 44701T), isolated from a smear-ripened cheese.</title>
        <authorList>
            <consortium name="US DOE Joint Genome Institute (JGI-PGF)"/>
            <person name="Walter F."/>
            <person name="Albersmeier A."/>
            <person name="Kalinowski J."/>
            <person name="Ruckert C."/>
        </authorList>
    </citation>
    <scope>NUCLEOTIDE SEQUENCE</scope>
    <source>
        <strain evidence="3">JCM 4784</strain>
    </source>
</reference>
<organism evidence="3 4">
    <name type="scientific">Streptomyces longispororuber</name>
    <dbReference type="NCBI Taxonomy" id="68230"/>
    <lineage>
        <taxon>Bacteria</taxon>
        <taxon>Bacillati</taxon>
        <taxon>Actinomycetota</taxon>
        <taxon>Actinomycetes</taxon>
        <taxon>Kitasatosporales</taxon>
        <taxon>Streptomycetaceae</taxon>
        <taxon>Streptomyces</taxon>
    </lineage>
</organism>
<evidence type="ECO:0000259" key="2">
    <source>
        <dbReference type="Pfam" id="PF19054"/>
    </source>
</evidence>
<keyword evidence="4" id="KW-1185">Reference proteome</keyword>
<reference evidence="3" key="2">
    <citation type="submission" date="2020-09" db="EMBL/GenBank/DDBJ databases">
        <authorList>
            <person name="Sun Q."/>
            <person name="Ohkuma M."/>
        </authorList>
    </citation>
    <scope>NUCLEOTIDE SEQUENCE</scope>
    <source>
        <strain evidence="3">JCM 4784</strain>
    </source>
</reference>
<evidence type="ECO:0000313" key="4">
    <source>
        <dbReference type="Proteomes" id="UP000608024"/>
    </source>
</evidence>
<dbReference type="AlphaFoldDB" id="A0A918ZQ58"/>
<protein>
    <submittedName>
        <fullName evidence="3">Transcriptional regulator</fullName>
    </submittedName>
</protein>
<sequence length="296" mass="32840">MTQHSRGLNRSRNGGPSTGREQRAAWGRTAGPASGIREGSQSGGPQRPHVSVQAVSKIETAKLAASTTDVERILTAIGVSDQVKAEYTEVARASATEATAWRLLKRIGVHKGQEAAKALEAQMSMLRLFQPALVPGLLQTPEYIRAVLQRHDLSHDALTRTINGRLERQAVLYDSAKTLRFIITEPVLRWRIVPPQMMAAQLDRIVSISRLSHIDIRVVPLQSQQHDIANHAFVIRDDRMVTIETVHAEMVVTDPRDVELYVAKFCGFEQVALSGNDMRGLVEGIRDDYLREQETG</sequence>
<comment type="caution">
    <text evidence="3">The sequence shown here is derived from an EMBL/GenBank/DDBJ whole genome shotgun (WGS) entry which is preliminary data.</text>
</comment>
<name>A0A918ZQ58_9ACTN</name>
<dbReference type="EMBL" id="BNBT01000044">
    <property type="protein sequence ID" value="GHE61619.1"/>
    <property type="molecule type" value="Genomic_DNA"/>
</dbReference>
<feature type="region of interest" description="Disordered" evidence="1">
    <location>
        <begin position="1"/>
        <end position="51"/>
    </location>
</feature>